<keyword evidence="2" id="KW-1185">Reference proteome</keyword>
<dbReference type="Proteomes" id="UP000223527">
    <property type="component" value="Unassembled WGS sequence"/>
</dbReference>
<dbReference type="EMBL" id="PDNU01000082">
    <property type="protein sequence ID" value="PHK92945.1"/>
    <property type="molecule type" value="Genomic_DNA"/>
</dbReference>
<gene>
    <name evidence="1" type="ORF">CR162_21170</name>
</gene>
<comment type="caution">
    <text evidence="1">The sequence shown here is derived from an EMBL/GenBank/DDBJ whole genome shotgun (WGS) entry which is preliminary data.</text>
</comment>
<proteinExistence type="predicted"/>
<dbReference type="AlphaFoldDB" id="A0A2C7A6K3"/>
<reference evidence="1 2" key="1">
    <citation type="submission" date="2017-10" db="EMBL/GenBank/DDBJ databases">
        <authorList>
            <person name="Banno H."/>
            <person name="Chua N.-H."/>
        </authorList>
    </citation>
    <scope>NUCLEOTIDE SEQUENCE [LARGE SCALE GENOMIC DNA]</scope>
    <source>
        <strain evidence="1 2">YW11</strain>
    </source>
</reference>
<dbReference type="RefSeq" id="WP_099097467.1">
    <property type="nucleotide sequence ID" value="NZ_PDNU01000082.1"/>
</dbReference>
<name>A0A2C7A6K3_9PROT</name>
<organism evidence="1 2">
    <name type="scientific">Teichococcus rhizosphaerae</name>
    <dbReference type="NCBI Taxonomy" id="1335062"/>
    <lineage>
        <taxon>Bacteria</taxon>
        <taxon>Pseudomonadati</taxon>
        <taxon>Pseudomonadota</taxon>
        <taxon>Alphaproteobacteria</taxon>
        <taxon>Acetobacterales</taxon>
        <taxon>Roseomonadaceae</taxon>
        <taxon>Roseomonas</taxon>
    </lineage>
</organism>
<protein>
    <submittedName>
        <fullName evidence="1">Uncharacterized protein</fullName>
    </submittedName>
</protein>
<evidence type="ECO:0000313" key="1">
    <source>
        <dbReference type="EMBL" id="PHK92945.1"/>
    </source>
</evidence>
<accession>A0A2C7A6K3</accession>
<sequence>MDMDWVAGEGGERVATLRNIRAVVRQVGPQNFGFWIYSFGDLVERLGGSSDVEEAMLEAETMAEGHLVPARGWKA</sequence>
<evidence type="ECO:0000313" key="2">
    <source>
        <dbReference type="Proteomes" id="UP000223527"/>
    </source>
</evidence>